<dbReference type="Proteomes" id="UP000078561">
    <property type="component" value="Unassembled WGS sequence"/>
</dbReference>
<sequence>MAKIVITGYGKKVAQDDAYKPMRSTPESQVEAIPSLLPLSFDDDTHLLIYKYGGSNLAAYGSWSTIYYPDANDFWEKK</sequence>
<dbReference type="InParanoid" id="A0A163ITW3"/>
<accession>A0A163ITW3</accession>
<keyword evidence="2" id="KW-1185">Reference proteome</keyword>
<dbReference type="EMBL" id="LT550270">
    <property type="protein sequence ID" value="SAL95314.1"/>
    <property type="molecule type" value="Genomic_DNA"/>
</dbReference>
<dbReference type="AlphaFoldDB" id="A0A163ITW3"/>
<gene>
    <name evidence="1" type="primary">ABSGL_00632.1 scaffold 832</name>
</gene>
<evidence type="ECO:0000313" key="2">
    <source>
        <dbReference type="Proteomes" id="UP000078561"/>
    </source>
</evidence>
<name>A0A163ITW3_ABSGL</name>
<protein>
    <submittedName>
        <fullName evidence="1">Uncharacterized protein</fullName>
    </submittedName>
</protein>
<evidence type="ECO:0000313" key="1">
    <source>
        <dbReference type="EMBL" id="SAL95314.1"/>
    </source>
</evidence>
<reference evidence="1" key="1">
    <citation type="submission" date="2016-04" db="EMBL/GenBank/DDBJ databases">
        <authorList>
            <person name="Evans L.H."/>
            <person name="Alamgir A."/>
            <person name="Owens N."/>
            <person name="Weber N.D."/>
            <person name="Virtaneva K."/>
            <person name="Barbian K."/>
            <person name="Babar A."/>
            <person name="Rosenke K."/>
        </authorList>
    </citation>
    <scope>NUCLEOTIDE SEQUENCE [LARGE SCALE GENOMIC DNA]</scope>
    <source>
        <strain evidence="1">CBS 101.48</strain>
    </source>
</reference>
<proteinExistence type="predicted"/>
<organism evidence="1">
    <name type="scientific">Absidia glauca</name>
    <name type="common">Pin mould</name>
    <dbReference type="NCBI Taxonomy" id="4829"/>
    <lineage>
        <taxon>Eukaryota</taxon>
        <taxon>Fungi</taxon>
        <taxon>Fungi incertae sedis</taxon>
        <taxon>Mucoromycota</taxon>
        <taxon>Mucoromycotina</taxon>
        <taxon>Mucoromycetes</taxon>
        <taxon>Mucorales</taxon>
        <taxon>Cunninghamellaceae</taxon>
        <taxon>Absidia</taxon>
    </lineage>
</organism>